<feature type="region of interest" description="Disordered" evidence="5">
    <location>
        <begin position="19"/>
        <end position="41"/>
    </location>
</feature>
<name>A0A7C2YX15_9AQUI</name>
<organism evidence="7">
    <name type="scientific">Hydrogenobacter sp</name>
    <dbReference type="NCBI Taxonomy" id="2152829"/>
    <lineage>
        <taxon>Bacteria</taxon>
        <taxon>Pseudomonadati</taxon>
        <taxon>Aquificota</taxon>
        <taxon>Aquificia</taxon>
        <taxon>Aquificales</taxon>
        <taxon>Aquificaceae</taxon>
        <taxon>Hydrogenobacter</taxon>
    </lineage>
</organism>
<dbReference type="SUPFAM" id="SSF46626">
    <property type="entry name" value="Cytochrome c"/>
    <property type="match status" value="1"/>
</dbReference>
<gene>
    <name evidence="7" type="ORF">ENO47_08765</name>
</gene>
<reference evidence="7" key="1">
    <citation type="journal article" date="2020" name="mSystems">
        <title>Genome- and Community-Level Interaction Insights into Carbon Utilization and Element Cycling Functions of Hydrothermarchaeota in Hydrothermal Sediment.</title>
        <authorList>
            <person name="Zhou Z."/>
            <person name="Liu Y."/>
            <person name="Xu W."/>
            <person name="Pan J."/>
            <person name="Luo Z.H."/>
            <person name="Li M."/>
        </authorList>
    </citation>
    <scope>NUCLEOTIDE SEQUENCE [LARGE SCALE GENOMIC DNA]</scope>
    <source>
        <strain evidence="7">SpSt-132</strain>
    </source>
</reference>
<feature type="domain" description="Cytochrome c" evidence="6">
    <location>
        <begin position="60"/>
        <end position="149"/>
    </location>
</feature>
<dbReference type="EMBL" id="DSFP01000072">
    <property type="protein sequence ID" value="HEW46731.1"/>
    <property type="molecule type" value="Genomic_DNA"/>
</dbReference>
<evidence type="ECO:0000256" key="4">
    <source>
        <dbReference type="PROSITE-ProRule" id="PRU00433"/>
    </source>
</evidence>
<dbReference type="InterPro" id="IPR036909">
    <property type="entry name" value="Cyt_c-like_dom_sf"/>
</dbReference>
<evidence type="ECO:0000256" key="5">
    <source>
        <dbReference type="SAM" id="MobiDB-lite"/>
    </source>
</evidence>
<comment type="caution">
    <text evidence="7">The sequence shown here is derived from an EMBL/GenBank/DDBJ whole genome shotgun (WGS) entry which is preliminary data.</text>
</comment>
<dbReference type="PROSITE" id="PS51007">
    <property type="entry name" value="CYTC"/>
    <property type="match status" value="1"/>
</dbReference>
<keyword evidence="2 4" id="KW-0479">Metal-binding</keyword>
<dbReference type="Gene3D" id="1.10.760.10">
    <property type="entry name" value="Cytochrome c-like domain"/>
    <property type="match status" value="1"/>
</dbReference>
<dbReference type="GO" id="GO:0020037">
    <property type="term" value="F:heme binding"/>
    <property type="evidence" value="ECO:0007669"/>
    <property type="project" value="InterPro"/>
</dbReference>
<dbReference type="GO" id="GO:0009055">
    <property type="term" value="F:electron transfer activity"/>
    <property type="evidence" value="ECO:0007669"/>
    <property type="project" value="InterPro"/>
</dbReference>
<dbReference type="Pfam" id="PF00034">
    <property type="entry name" value="Cytochrom_C"/>
    <property type="match status" value="1"/>
</dbReference>
<evidence type="ECO:0000256" key="2">
    <source>
        <dbReference type="ARBA" id="ARBA00022723"/>
    </source>
</evidence>
<proteinExistence type="predicted"/>
<dbReference type="GO" id="GO:0046872">
    <property type="term" value="F:metal ion binding"/>
    <property type="evidence" value="ECO:0007669"/>
    <property type="project" value="UniProtKB-KW"/>
</dbReference>
<sequence>MKKGFLLAAVVLAFSCQQKPAEEAPKTETPPAPVEKKEEVVSDKGIGPITEVKLGPIDQALAKKGKEIFDSKCASCHKLEEKYVGPPLKGVTQRRKPEWIMNMILNPSEMVQKDPIAKGHLAEYPTQMPFQNVSQEDARAILEYLRSVDEGK</sequence>
<dbReference type="InterPro" id="IPR009056">
    <property type="entry name" value="Cyt_c-like_dom"/>
</dbReference>
<dbReference type="AlphaFoldDB" id="A0A7C2YX15"/>
<evidence type="ECO:0000313" key="7">
    <source>
        <dbReference type="EMBL" id="HEW46731.1"/>
    </source>
</evidence>
<dbReference type="PROSITE" id="PS51257">
    <property type="entry name" value="PROKAR_LIPOPROTEIN"/>
    <property type="match status" value="1"/>
</dbReference>
<evidence type="ECO:0000256" key="1">
    <source>
        <dbReference type="ARBA" id="ARBA00022617"/>
    </source>
</evidence>
<keyword evidence="3 4" id="KW-0408">Iron</keyword>
<accession>A0A7C2YX15</accession>
<evidence type="ECO:0000259" key="6">
    <source>
        <dbReference type="PROSITE" id="PS51007"/>
    </source>
</evidence>
<evidence type="ECO:0000256" key="3">
    <source>
        <dbReference type="ARBA" id="ARBA00023004"/>
    </source>
</evidence>
<protein>
    <submittedName>
        <fullName evidence="7">C-type cytochrome</fullName>
    </submittedName>
</protein>
<keyword evidence="1 4" id="KW-0349">Heme</keyword>